<proteinExistence type="predicted"/>
<evidence type="ECO:0000313" key="7">
    <source>
        <dbReference type="Proteomes" id="UP001209854"/>
    </source>
</evidence>
<comment type="caution">
    <text evidence="5">The sequence shown here is derived from an EMBL/GenBank/DDBJ whole genome shotgun (WGS) entry which is preliminary data.</text>
</comment>
<dbReference type="InterPro" id="IPR006119">
    <property type="entry name" value="Resolv_N"/>
</dbReference>
<dbReference type="CDD" id="cd03768">
    <property type="entry name" value="SR_ResInv"/>
    <property type="match status" value="1"/>
</dbReference>
<dbReference type="Gene3D" id="1.10.10.60">
    <property type="entry name" value="Homeodomain-like"/>
    <property type="match status" value="1"/>
</dbReference>
<gene>
    <name evidence="5" type="ORF">NX722_09160</name>
    <name evidence="6" type="ORF">NX722_18125</name>
</gene>
<dbReference type="PROSITE" id="PS51736">
    <property type="entry name" value="RECOMBINASES_3"/>
    <property type="match status" value="1"/>
</dbReference>
<dbReference type="PROSITE" id="PS00398">
    <property type="entry name" value="RECOMBINASES_2"/>
    <property type="match status" value="1"/>
</dbReference>
<dbReference type="PANTHER" id="PTHR30461:SF2">
    <property type="entry name" value="SERINE RECOMBINASE PINE-RELATED"/>
    <property type="match status" value="1"/>
</dbReference>
<protein>
    <submittedName>
        <fullName evidence="5">Recombinase family protein</fullName>
    </submittedName>
</protein>
<name>A0ABT3MTW2_9GAMM</name>
<dbReference type="EMBL" id="JAPFCC010000001">
    <property type="protein sequence ID" value="MCW7554504.1"/>
    <property type="molecule type" value="Genomic_DNA"/>
</dbReference>
<dbReference type="EMBL" id="JAPFCC010000001">
    <property type="protein sequence ID" value="MCW7552807.1"/>
    <property type="molecule type" value="Genomic_DNA"/>
</dbReference>
<sequence length="203" mass="22273">MKIGYARISTCDQKLDSQFDSLHKAGCEKIFQDVACGAKAKRSGLDDLLKAIRPGDVLVICKLDRLGRSLQHLVTLANELMEKGVGLLSLNDPVDTSTAQGRLSFNLFAALAEFEREIIRERTQIGLSSARLRGRKGGRPKGLPAKALPVACAAETLYQEGKLTVDEIARQLNICKTTLYSYLRHRGVPVGGNTQQRVICHEP</sequence>
<dbReference type="SUPFAM" id="SSF53041">
    <property type="entry name" value="Resolvase-like"/>
    <property type="match status" value="1"/>
</dbReference>
<dbReference type="InterPro" id="IPR050639">
    <property type="entry name" value="SSR_resolvase"/>
</dbReference>
<keyword evidence="1" id="KW-0229">DNA integration</keyword>
<keyword evidence="3" id="KW-0233">DNA recombination</keyword>
<evidence type="ECO:0000256" key="3">
    <source>
        <dbReference type="ARBA" id="ARBA00023172"/>
    </source>
</evidence>
<keyword evidence="7" id="KW-1185">Reference proteome</keyword>
<dbReference type="PANTHER" id="PTHR30461">
    <property type="entry name" value="DNA-INVERTASE FROM LAMBDOID PROPHAGE"/>
    <property type="match status" value="1"/>
</dbReference>
<reference evidence="5 7" key="1">
    <citation type="submission" date="2022-10" db="EMBL/GenBank/DDBJ databases">
        <title>High-quality genome sequences of two octocoral-associated bacteria, Endozoicomonas euniceicola EF212 and Endozoicomonas gorgoniicola PS125.</title>
        <authorList>
            <person name="Chiou Y.-J."/>
            <person name="Chen Y.-H."/>
        </authorList>
    </citation>
    <scope>NUCLEOTIDE SEQUENCE [LARGE SCALE GENOMIC DNA]</scope>
    <source>
        <strain evidence="5 7">PS125</strain>
    </source>
</reference>
<organism evidence="5 7">
    <name type="scientific">Endozoicomonas gorgoniicola</name>
    <dbReference type="NCBI Taxonomy" id="1234144"/>
    <lineage>
        <taxon>Bacteria</taxon>
        <taxon>Pseudomonadati</taxon>
        <taxon>Pseudomonadota</taxon>
        <taxon>Gammaproteobacteria</taxon>
        <taxon>Oceanospirillales</taxon>
        <taxon>Endozoicomonadaceae</taxon>
        <taxon>Endozoicomonas</taxon>
    </lineage>
</organism>
<feature type="domain" description="Resolvase/invertase-type recombinase catalytic" evidence="4">
    <location>
        <begin position="1"/>
        <end position="134"/>
    </location>
</feature>
<evidence type="ECO:0000313" key="6">
    <source>
        <dbReference type="EMBL" id="MCW7554504.1"/>
    </source>
</evidence>
<dbReference type="Pfam" id="PF00239">
    <property type="entry name" value="Resolvase"/>
    <property type="match status" value="1"/>
</dbReference>
<dbReference type="InterPro" id="IPR006118">
    <property type="entry name" value="Recombinase_CS"/>
</dbReference>
<evidence type="ECO:0000313" key="5">
    <source>
        <dbReference type="EMBL" id="MCW7552807.1"/>
    </source>
</evidence>
<keyword evidence="2" id="KW-0238">DNA-binding</keyword>
<evidence type="ECO:0000259" key="4">
    <source>
        <dbReference type="PROSITE" id="PS51736"/>
    </source>
</evidence>
<evidence type="ECO:0000256" key="1">
    <source>
        <dbReference type="ARBA" id="ARBA00022908"/>
    </source>
</evidence>
<evidence type="ECO:0000256" key="2">
    <source>
        <dbReference type="ARBA" id="ARBA00023125"/>
    </source>
</evidence>
<dbReference type="InterPro" id="IPR036162">
    <property type="entry name" value="Resolvase-like_N_sf"/>
</dbReference>
<dbReference type="SMART" id="SM00857">
    <property type="entry name" value="Resolvase"/>
    <property type="match status" value="1"/>
</dbReference>
<accession>A0ABT3MTW2</accession>
<dbReference type="Proteomes" id="UP001209854">
    <property type="component" value="Unassembled WGS sequence"/>
</dbReference>
<dbReference type="Gene3D" id="3.40.50.1390">
    <property type="entry name" value="Resolvase, N-terminal catalytic domain"/>
    <property type="match status" value="1"/>
</dbReference>